<dbReference type="InterPro" id="IPR036638">
    <property type="entry name" value="HLH_DNA-bd_sf"/>
</dbReference>
<feature type="domain" description="BHLH" evidence="2">
    <location>
        <begin position="126"/>
        <end position="153"/>
    </location>
</feature>
<dbReference type="GO" id="GO:0046983">
    <property type="term" value="F:protein dimerization activity"/>
    <property type="evidence" value="ECO:0007669"/>
    <property type="project" value="InterPro"/>
</dbReference>
<dbReference type="InterPro" id="IPR050283">
    <property type="entry name" value="E-box_TF_Regulators"/>
</dbReference>
<dbReference type="PANTHER" id="PTHR23349:SF72">
    <property type="entry name" value="HLH54F"/>
    <property type="match status" value="1"/>
</dbReference>
<evidence type="ECO:0000256" key="1">
    <source>
        <dbReference type="SAM" id="MobiDB-lite"/>
    </source>
</evidence>
<dbReference type="SUPFAM" id="SSF47459">
    <property type="entry name" value="HLH, helix-loop-helix DNA-binding domain"/>
    <property type="match status" value="1"/>
</dbReference>
<name>A0A8D8TE25_9HEMI</name>
<dbReference type="PANTHER" id="PTHR23349">
    <property type="entry name" value="BASIC HELIX-LOOP-HELIX TRANSCRIPTION FACTOR, TWIST"/>
    <property type="match status" value="1"/>
</dbReference>
<dbReference type="AlphaFoldDB" id="A0A8D8TE25"/>
<protein>
    <submittedName>
        <fullName evidence="3">Transcription factor 21</fullName>
    </submittedName>
</protein>
<dbReference type="GO" id="GO:0000977">
    <property type="term" value="F:RNA polymerase II transcription regulatory region sequence-specific DNA binding"/>
    <property type="evidence" value="ECO:0007669"/>
    <property type="project" value="TreeGrafter"/>
</dbReference>
<dbReference type="EMBL" id="HBUF01275044">
    <property type="protein sequence ID" value="CAG6686138.1"/>
    <property type="molecule type" value="Transcribed_RNA"/>
</dbReference>
<dbReference type="GO" id="GO:0000981">
    <property type="term" value="F:DNA-binding transcription factor activity, RNA polymerase II-specific"/>
    <property type="evidence" value="ECO:0007669"/>
    <property type="project" value="TreeGrafter"/>
</dbReference>
<accession>A0A8D8TE25</accession>
<dbReference type="GO" id="GO:0032502">
    <property type="term" value="P:developmental process"/>
    <property type="evidence" value="ECO:0007669"/>
    <property type="project" value="TreeGrafter"/>
</dbReference>
<dbReference type="Pfam" id="PF00010">
    <property type="entry name" value="HLH"/>
    <property type="match status" value="1"/>
</dbReference>
<dbReference type="Gene3D" id="4.10.280.10">
    <property type="entry name" value="Helix-loop-helix DNA-binding domain"/>
    <property type="match status" value="1"/>
</dbReference>
<proteinExistence type="predicted"/>
<organism evidence="3">
    <name type="scientific">Cacopsylla melanoneura</name>
    <dbReference type="NCBI Taxonomy" id="428564"/>
    <lineage>
        <taxon>Eukaryota</taxon>
        <taxon>Metazoa</taxon>
        <taxon>Ecdysozoa</taxon>
        <taxon>Arthropoda</taxon>
        <taxon>Hexapoda</taxon>
        <taxon>Insecta</taxon>
        <taxon>Pterygota</taxon>
        <taxon>Neoptera</taxon>
        <taxon>Paraneoptera</taxon>
        <taxon>Hemiptera</taxon>
        <taxon>Sternorrhyncha</taxon>
        <taxon>Psylloidea</taxon>
        <taxon>Psyllidae</taxon>
        <taxon>Psyllinae</taxon>
        <taxon>Cacopsylla</taxon>
    </lineage>
</organism>
<dbReference type="InterPro" id="IPR011598">
    <property type="entry name" value="bHLH_dom"/>
</dbReference>
<evidence type="ECO:0000259" key="2">
    <source>
        <dbReference type="Pfam" id="PF00010"/>
    </source>
</evidence>
<sequence>MAKRNCSLKTKTLKSKKIQTPLPIVNNSTNTIYSSQIKPICDDRYFSNNNSIDRYDLNNQSNRYISNNSRCFSNDNMKTCDSKRGDRYSPNDKSTNDRYDLKSCDRYFSNDNTTDEDDLDDSKPVQRNAANARERARMRILSKAFYRLKTTLPWVGNRYVLT</sequence>
<evidence type="ECO:0000313" key="3">
    <source>
        <dbReference type="EMBL" id="CAG6686138.1"/>
    </source>
</evidence>
<feature type="region of interest" description="Disordered" evidence="1">
    <location>
        <begin position="112"/>
        <end position="133"/>
    </location>
</feature>
<reference evidence="3" key="1">
    <citation type="submission" date="2021-05" db="EMBL/GenBank/DDBJ databases">
        <authorList>
            <person name="Alioto T."/>
            <person name="Alioto T."/>
            <person name="Gomez Garrido J."/>
        </authorList>
    </citation>
    <scope>NUCLEOTIDE SEQUENCE</scope>
</reference>